<reference evidence="1 2" key="2">
    <citation type="submission" date="2018-11" db="EMBL/GenBank/DDBJ databases">
        <authorList>
            <consortium name="Pathogen Informatics"/>
        </authorList>
    </citation>
    <scope>NUCLEOTIDE SEQUENCE [LARGE SCALE GENOMIC DNA]</scope>
</reference>
<accession>A0A183HMY9</accession>
<dbReference type="EMBL" id="UZAJ01010351">
    <property type="protein sequence ID" value="VDO57722.1"/>
    <property type="molecule type" value="Genomic_DNA"/>
</dbReference>
<evidence type="ECO:0000313" key="3">
    <source>
        <dbReference type="WBParaSite" id="OFLC_0000885001-mRNA-1"/>
    </source>
</evidence>
<keyword evidence="2" id="KW-1185">Reference proteome</keyword>
<reference evidence="3" key="1">
    <citation type="submission" date="2016-06" db="UniProtKB">
        <authorList>
            <consortium name="WormBaseParasite"/>
        </authorList>
    </citation>
    <scope>IDENTIFICATION</scope>
</reference>
<protein>
    <submittedName>
        <fullName evidence="3">CPBP family intramembrane metalloprotease</fullName>
    </submittedName>
</protein>
<gene>
    <name evidence="1" type="ORF">OFLC_LOCUS8851</name>
</gene>
<dbReference type="WBParaSite" id="OFLC_0000885001-mRNA-1">
    <property type="protein sequence ID" value="OFLC_0000885001-mRNA-1"/>
    <property type="gene ID" value="OFLC_0000885001"/>
</dbReference>
<evidence type="ECO:0000313" key="1">
    <source>
        <dbReference type="EMBL" id="VDO57722.1"/>
    </source>
</evidence>
<dbReference type="Proteomes" id="UP000267606">
    <property type="component" value="Unassembled WGS sequence"/>
</dbReference>
<dbReference type="AlphaFoldDB" id="A0A183HMY9"/>
<sequence length="29" mass="3301">MRSLICLIFPLMIVYGKRMNASVILAFSL</sequence>
<evidence type="ECO:0000313" key="2">
    <source>
        <dbReference type="Proteomes" id="UP000267606"/>
    </source>
</evidence>
<organism evidence="3">
    <name type="scientific">Onchocerca flexuosa</name>
    <dbReference type="NCBI Taxonomy" id="387005"/>
    <lineage>
        <taxon>Eukaryota</taxon>
        <taxon>Metazoa</taxon>
        <taxon>Ecdysozoa</taxon>
        <taxon>Nematoda</taxon>
        <taxon>Chromadorea</taxon>
        <taxon>Rhabditida</taxon>
        <taxon>Spirurina</taxon>
        <taxon>Spiruromorpha</taxon>
        <taxon>Filarioidea</taxon>
        <taxon>Onchocercidae</taxon>
        <taxon>Onchocerca</taxon>
    </lineage>
</organism>
<proteinExistence type="predicted"/>
<name>A0A183HMY9_9BILA</name>